<proteinExistence type="predicted"/>
<evidence type="ECO:0000313" key="3">
    <source>
        <dbReference type="Proteomes" id="UP001238496"/>
    </source>
</evidence>
<accession>A0ABU0G849</accession>
<name>A0ABU0G849_9HYPH</name>
<organism evidence="2 3">
    <name type="scientific">Peteryoungia aggregata LMG 23059</name>
    <dbReference type="NCBI Taxonomy" id="1368425"/>
    <lineage>
        <taxon>Bacteria</taxon>
        <taxon>Pseudomonadati</taxon>
        <taxon>Pseudomonadota</taxon>
        <taxon>Alphaproteobacteria</taxon>
        <taxon>Hyphomicrobiales</taxon>
        <taxon>Rhizobiaceae</taxon>
        <taxon>Peteryoungia</taxon>
    </lineage>
</organism>
<dbReference type="RefSeq" id="WP_307372506.1">
    <property type="nucleotide sequence ID" value="NZ_JAUSUW010000005.1"/>
</dbReference>
<feature type="region of interest" description="Disordered" evidence="1">
    <location>
        <begin position="131"/>
        <end position="204"/>
    </location>
</feature>
<evidence type="ECO:0000256" key="1">
    <source>
        <dbReference type="SAM" id="MobiDB-lite"/>
    </source>
</evidence>
<gene>
    <name evidence="2" type="ORF">J2045_002146</name>
</gene>
<dbReference type="EMBL" id="JAUSUW010000005">
    <property type="protein sequence ID" value="MDQ0421119.1"/>
    <property type="molecule type" value="Genomic_DNA"/>
</dbReference>
<protein>
    <submittedName>
        <fullName evidence="2">Uncharacterized protein</fullName>
    </submittedName>
</protein>
<evidence type="ECO:0000313" key="2">
    <source>
        <dbReference type="EMBL" id="MDQ0421119.1"/>
    </source>
</evidence>
<reference evidence="2 3" key="1">
    <citation type="submission" date="2023-07" db="EMBL/GenBank/DDBJ databases">
        <title>Genomic Encyclopedia of Type Strains, Phase IV (KMG-IV): sequencing the most valuable type-strain genomes for metagenomic binning, comparative biology and taxonomic classification.</title>
        <authorList>
            <person name="Goeker M."/>
        </authorList>
    </citation>
    <scope>NUCLEOTIDE SEQUENCE [LARGE SCALE GENOMIC DNA]</scope>
    <source>
        <strain evidence="2 3">DSM 1111</strain>
    </source>
</reference>
<sequence length="204" mass="22683">MNTKNDEDCKELLNNGGVARLRPSSLPLAVEAEILGELDALSAELFATEFEVVPENRADLLALPTGNASGASSPAIEAARARANSPEAQALKALNKKHGHTAQAMGAIDAYRAKEGRDAYNKKRRDEYAAEKFHTEGRPVREYGAAKRSADPIETRKQQVREAQKRRRDQMSDEDRKAESAARAERRRRQNEVRRLASEAEVKF</sequence>
<dbReference type="Proteomes" id="UP001238496">
    <property type="component" value="Unassembled WGS sequence"/>
</dbReference>
<comment type="caution">
    <text evidence="2">The sequence shown here is derived from an EMBL/GenBank/DDBJ whole genome shotgun (WGS) entry which is preliminary data.</text>
</comment>
<keyword evidence="3" id="KW-1185">Reference proteome</keyword>